<protein>
    <recommendedName>
        <fullName evidence="5">Carboxypeptidase Q</fullName>
    </recommendedName>
    <alternativeName>
        <fullName evidence="20">Plasma glutamate carboxypeptidase</fullName>
    </alternativeName>
</protein>
<evidence type="ECO:0000256" key="11">
    <source>
        <dbReference type="ARBA" id="ARBA00022801"/>
    </source>
</evidence>
<dbReference type="GO" id="GO:0004180">
    <property type="term" value="F:carboxypeptidase activity"/>
    <property type="evidence" value="ECO:0007669"/>
    <property type="project" value="UniProtKB-KW"/>
</dbReference>
<dbReference type="EMBL" id="SDHX01000001">
    <property type="protein sequence ID" value="RXK56225.1"/>
    <property type="molecule type" value="Genomic_DNA"/>
</dbReference>
<dbReference type="InterPro" id="IPR039866">
    <property type="entry name" value="CPQ"/>
</dbReference>
<feature type="domain" description="Peptidase M28" evidence="22">
    <location>
        <begin position="225"/>
        <end position="402"/>
    </location>
</feature>
<proteinExistence type="predicted"/>
<evidence type="ECO:0000256" key="2">
    <source>
        <dbReference type="ARBA" id="ARBA00004371"/>
    </source>
</evidence>
<evidence type="ECO:0000256" key="10">
    <source>
        <dbReference type="ARBA" id="ARBA00022729"/>
    </source>
</evidence>
<evidence type="ECO:0000259" key="22">
    <source>
        <dbReference type="Pfam" id="PF04389"/>
    </source>
</evidence>
<dbReference type="Pfam" id="PF04389">
    <property type="entry name" value="Peptidase_M28"/>
    <property type="match status" value="1"/>
</dbReference>
<keyword evidence="8" id="KW-0645">Protease</keyword>
<evidence type="ECO:0000256" key="5">
    <source>
        <dbReference type="ARBA" id="ARBA00014116"/>
    </source>
</evidence>
<keyword evidence="17" id="KW-0325">Glycoprotein</keyword>
<comment type="subunit">
    <text evidence="19">Homodimer. The monomeric form is inactive while the homodimer is active.</text>
</comment>
<evidence type="ECO:0000313" key="24">
    <source>
        <dbReference type="Proteomes" id="UP000290218"/>
    </source>
</evidence>
<keyword evidence="16" id="KW-0865">Zymogen</keyword>
<reference evidence="23 24" key="1">
    <citation type="submission" date="2019-01" db="EMBL/GenBank/DDBJ databases">
        <title>Lacunisphaera sp. strain TWA-58.</title>
        <authorList>
            <person name="Chen W.-M."/>
        </authorList>
    </citation>
    <scope>NUCLEOTIDE SEQUENCE [LARGE SCALE GENOMIC DNA]</scope>
    <source>
        <strain evidence="23 24">TWA-58</strain>
    </source>
</reference>
<keyword evidence="7" id="KW-0121">Carboxypeptidase</keyword>
<evidence type="ECO:0000256" key="3">
    <source>
        <dbReference type="ARBA" id="ARBA00004555"/>
    </source>
</evidence>
<keyword evidence="15" id="KW-0482">Metalloprotease</keyword>
<gene>
    <name evidence="23" type="ORF">ESB00_10230</name>
</gene>
<evidence type="ECO:0000256" key="9">
    <source>
        <dbReference type="ARBA" id="ARBA00022723"/>
    </source>
</evidence>
<evidence type="ECO:0000256" key="18">
    <source>
        <dbReference type="ARBA" id="ARBA00023228"/>
    </source>
</evidence>
<evidence type="ECO:0000256" key="19">
    <source>
        <dbReference type="ARBA" id="ARBA00025833"/>
    </source>
</evidence>
<evidence type="ECO:0000256" key="17">
    <source>
        <dbReference type="ARBA" id="ARBA00023180"/>
    </source>
</evidence>
<name>A0A4Q1CAW4_9BACT</name>
<dbReference type="GO" id="GO:0006508">
    <property type="term" value="P:proteolysis"/>
    <property type="evidence" value="ECO:0007669"/>
    <property type="project" value="UniProtKB-KW"/>
</dbReference>
<comment type="subcellular location">
    <subcellularLocation>
        <location evidence="1">Endoplasmic reticulum</location>
    </subcellularLocation>
    <subcellularLocation>
        <location evidence="3">Golgi apparatus</location>
    </subcellularLocation>
    <subcellularLocation>
        <location evidence="2">Lysosome</location>
    </subcellularLocation>
    <subcellularLocation>
        <location evidence="4">Secreted</location>
    </subcellularLocation>
</comment>
<evidence type="ECO:0000313" key="23">
    <source>
        <dbReference type="EMBL" id="RXK56225.1"/>
    </source>
</evidence>
<sequence length="449" mass="49131">MAKGILTLILSLWLACAAMAGGSLDDGSKAAHAMLTRLCDDFGGRLTGTPANQRALVRLAEELRALGLQPEVVPFKMPGWERGADRVALVAPLERSLRVAALAYTQPHRPFEAAVLDMGSGKPEEFPTDCKGRVGLLSASTALQLREIARTAAARGLRGILFINREGGGQLLARSSSFTGEPLPLPAYSITQEEGLWLRRLLKRGEFVRVRMETKSRCREIETANLVLRLPGRSPERIIVGAHFDSWDLGQGALDNGLGTAQLFALAHALRGRDLARTVELHWFNGEEQGLWGSRHAASRIGDAPVVAMINLDMVGVPIAVNALGDTSLVPSLERWNAAREKPLSLGVQNINWFGSDHTPYQLAGVRAITFNAPIPRESVRYYHDLADTIDKLPEQIVVDSTAVIGDLVLALCEDSELRAERRVPDATEKLFTTFGLERRMHAIGYWPF</sequence>
<dbReference type="InterPro" id="IPR007484">
    <property type="entry name" value="Peptidase_M28"/>
</dbReference>
<dbReference type="Gene3D" id="3.50.30.30">
    <property type="match status" value="1"/>
</dbReference>
<feature type="signal peptide" evidence="21">
    <location>
        <begin position="1"/>
        <end position="20"/>
    </location>
</feature>
<dbReference type="Gene3D" id="3.40.630.10">
    <property type="entry name" value="Zn peptidases"/>
    <property type="match status" value="1"/>
</dbReference>
<keyword evidence="18" id="KW-0458">Lysosome</keyword>
<dbReference type="GO" id="GO:0005576">
    <property type="term" value="C:extracellular region"/>
    <property type="evidence" value="ECO:0007669"/>
    <property type="project" value="UniProtKB-SubCell"/>
</dbReference>
<evidence type="ECO:0000256" key="4">
    <source>
        <dbReference type="ARBA" id="ARBA00004613"/>
    </source>
</evidence>
<evidence type="ECO:0000256" key="7">
    <source>
        <dbReference type="ARBA" id="ARBA00022645"/>
    </source>
</evidence>
<dbReference type="AlphaFoldDB" id="A0A4Q1CAW4"/>
<accession>A0A4Q1CAW4</accession>
<evidence type="ECO:0000256" key="8">
    <source>
        <dbReference type="ARBA" id="ARBA00022670"/>
    </source>
</evidence>
<keyword evidence="6" id="KW-0964">Secreted</keyword>
<dbReference type="SUPFAM" id="SSF53187">
    <property type="entry name" value="Zn-dependent exopeptidases"/>
    <property type="match status" value="1"/>
</dbReference>
<evidence type="ECO:0000256" key="20">
    <source>
        <dbReference type="ARBA" id="ARBA00033328"/>
    </source>
</evidence>
<keyword evidence="11" id="KW-0378">Hydrolase</keyword>
<evidence type="ECO:0000256" key="14">
    <source>
        <dbReference type="ARBA" id="ARBA00023034"/>
    </source>
</evidence>
<keyword evidence="13" id="KW-0862">Zinc</keyword>
<keyword evidence="24" id="KW-1185">Reference proteome</keyword>
<dbReference type="PANTHER" id="PTHR12053:SF3">
    <property type="entry name" value="CARBOXYPEPTIDASE Q"/>
    <property type="match status" value="1"/>
</dbReference>
<evidence type="ECO:0000256" key="1">
    <source>
        <dbReference type="ARBA" id="ARBA00004240"/>
    </source>
</evidence>
<comment type="caution">
    <text evidence="23">The sequence shown here is derived from an EMBL/GenBank/DDBJ whole genome shotgun (WGS) entry which is preliminary data.</text>
</comment>
<dbReference type="PANTHER" id="PTHR12053">
    <property type="entry name" value="PROTEASE FAMILY M28 PLASMA GLUTAMATE CARBOXYPEPTIDASE-RELATED"/>
    <property type="match status" value="1"/>
</dbReference>
<evidence type="ECO:0000256" key="13">
    <source>
        <dbReference type="ARBA" id="ARBA00022833"/>
    </source>
</evidence>
<dbReference type="GO" id="GO:0046872">
    <property type="term" value="F:metal ion binding"/>
    <property type="evidence" value="ECO:0007669"/>
    <property type="project" value="UniProtKB-KW"/>
</dbReference>
<dbReference type="OrthoDB" id="9762302at2"/>
<evidence type="ECO:0000256" key="12">
    <source>
        <dbReference type="ARBA" id="ARBA00022824"/>
    </source>
</evidence>
<keyword evidence="10 21" id="KW-0732">Signal</keyword>
<keyword evidence="9" id="KW-0479">Metal-binding</keyword>
<evidence type="ECO:0000256" key="15">
    <source>
        <dbReference type="ARBA" id="ARBA00023049"/>
    </source>
</evidence>
<organism evidence="23 24">
    <name type="scientific">Oleiharenicola lentus</name>
    <dbReference type="NCBI Taxonomy" id="2508720"/>
    <lineage>
        <taxon>Bacteria</taxon>
        <taxon>Pseudomonadati</taxon>
        <taxon>Verrucomicrobiota</taxon>
        <taxon>Opitutia</taxon>
        <taxon>Opitutales</taxon>
        <taxon>Opitutaceae</taxon>
        <taxon>Oleiharenicola</taxon>
    </lineage>
</organism>
<dbReference type="GO" id="GO:0070573">
    <property type="term" value="F:metallodipeptidase activity"/>
    <property type="evidence" value="ECO:0007669"/>
    <property type="project" value="InterPro"/>
</dbReference>
<evidence type="ECO:0000256" key="16">
    <source>
        <dbReference type="ARBA" id="ARBA00023145"/>
    </source>
</evidence>
<evidence type="ECO:0000256" key="21">
    <source>
        <dbReference type="SAM" id="SignalP"/>
    </source>
</evidence>
<feature type="chain" id="PRO_5020248211" description="Carboxypeptidase Q" evidence="21">
    <location>
        <begin position="21"/>
        <end position="449"/>
    </location>
</feature>
<evidence type="ECO:0000256" key="6">
    <source>
        <dbReference type="ARBA" id="ARBA00022525"/>
    </source>
</evidence>
<keyword evidence="12" id="KW-0256">Endoplasmic reticulum</keyword>
<keyword evidence="14" id="KW-0333">Golgi apparatus</keyword>
<dbReference type="GO" id="GO:0005764">
    <property type="term" value="C:lysosome"/>
    <property type="evidence" value="ECO:0007669"/>
    <property type="project" value="UniProtKB-SubCell"/>
</dbReference>
<dbReference type="PROSITE" id="PS51257">
    <property type="entry name" value="PROKAR_LIPOPROTEIN"/>
    <property type="match status" value="1"/>
</dbReference>
<dbReference type="Proteomes" id="UP000290218">
    <property type="component" value="Unassembled WGS sequence"/>
</dbReference>
<dbReference type="RefSeq" id="WP_129047591.1">
    <property type="nucleotide sequence ID" value="NZ_SDHX01000001.1"/>
</dbReference>